<name>A0ABU7NV28_9ACTN</name>
<sequence>MTSSPDGRHAYVSGKASSTITVIDLRSLRTVAILAPERTGISGAHGLAYIEAAQN</sequence>
<comment type="caution">
    <text evidence="1">The sequence shown here is derived from an EMBL/GenBank/DDBJ whole genome shotgun (WGS) entry which is preliminary data.</text>
</comment>
<organism evidence="1 2">
    <name type="scientific">Streptomyces bugieae</name>
    <dbReference type="NCBI Taxonomy" id="3098223"/>
    <lineage>
        <taxon>Bacteria</taxon>
        <taxon>Bacillati</taxon>
        <taxon>Actinomycetota</taxon>
        <taxon>Actinomycetes</taxon>
        <taxon>Kitasatosporales</taxon>
        <taxon>Streptomycetaceae</taxon>
        <taxon>Streptomyces</taxon>
    </lineage>
</organism>
<keyword evidence="2" id="KW-1185">Reference proteome</keyword>
<dbReference type="Gene3D" id="2.130.10.10">
    <property type="entry name" value="YVTN repeat-like/Quinoprotein amine dehydrogenase"/>
    <property type="match status" value="1"/>
</dbReference>
<dbReference type="InterPro" id="IPR011045">
    <property type="entry name" value="N2O_reductase_N"/>
</dbReference>
<dbReference type="EMBL" id="JAZBJP010000019">
    <property type="protein sequence ID" value="MEE4422732.1"/>
    <property type="molecule type" value="Genomic_DNA"/>
</dbReference>
<gene>
    <name evidence="1" type="ORF">V2J85_25775</name>
</gene>
<dbReference type="SUPFAM" id="SSF50974">
    <property type="entry name" value="Nitrous oxide reductase, N-terminal domain"/>
    <property type="match status" value="1"/>
</dbReference>
<dbReference type="InterPro" id="IPR015943">
    <property type="entry name" value="WD40/YVTN_repeat-like_dom_sf"/>
</dbReference>
<evidence type="ECO:0000313" key="2">
    <source>
        <dbReference type="Proteomes" id="UP001307760"/>
    </source>
</evidence>
<accession>A0ABU7NV28</accession>
<protein>
    <recommendedName>
        <fullName evidence="3">YncE family protein</fullName>
    </recommendedName>
</protein>
<dbReference type="RefSeq" id="WP_330822852.1">
    <property type="nucleotide sequence ID" value="NZ_JAZBJP010000019.1"/>
</dbReference>
<proteinExistence type="predicted"/>
<reference evidence="1 2" key="1">
    <citation type="submission" date="2023-12" db="EMBL/GenBank/DDBJ databases">
        <title>30 novel species of actinomycetes from the DSMZ collection.</title>
        <authorList>
            <person name="Nouioui I."/>
        </authorList>
    </citation>
    <scope>NUCLEOTIDE SEQUENCE [LARGE SCALE GENOMIC DNA]</scope>
    <source>
        <strain evidence="1 2">DSM 41528</strain>
    </source>
</reference>
<evidence type="ECO:0008006" key="3">
    <source>
        <dbReference type="Google" id="ProtNLM"/>
    </source>
</evidence>
<evidence type="ECO:0000313" key="1">
    <source>
        <dbReference type="EMBL" id="MEE4422732.1"/>
    </source>
</evidence>
<dbReference type="Proteomes" id="UP001307760">
    <property type="component" value="Unassembled WGS sequence"/>
</dbReference>